<name>A0AAV4QVZ8_CAEEX</name>
<protein>
    <submittedName>
        <fullName evidence="1">Uncharacterized protein</fullName>
    </submittedName>
</protein>
<evidence type="ECO:0000313" key="2">
    <source>
        <dbReference type="Proteomes" id="UP001054945"/>
    </source>
</evidence>
<proteinExistence type="predicted"/>
<keyword evidence="2" id="KW-1185">Reference proteome</keyword>
<dbReference type="AlphaFoldDB" id="A0AAV4QVZ8"/>
<comment type="caution">
    <text evidence="1">The sequence shown here is derived from an EMBL/GenBank/DDBJ whole genome shotgun (WGS) entry which is preliminary data.</text>
</comment>
<reference evidence="1 2" key="1">
    <citation type="submission" date="2021-06" db="EMBL/GenBank/DDBJ databases">
        <title>Caerostris extrusa draft genome.</title>
        <authorList>
            <person name="Kono N."/>
            <person name="Arakawa K."/>
        </authorList>
    </citation>
    <scope>NUCLEOTIDE SEQUENCE [LARGE SCALE GENOMIC DNA]</scope>
</reference>
<accession>A0AAV4QVZ8</accession>
<gene>
    <name evidence="1" type="ORF">CEXT_227591</name>
</gene>
<dbReference type="EMBL" id="BPLR01006937">
    <property type="protein sequence ID" value="GIY13420.1"/>
    <property type="molecule type" value="Genomic_DNA"/>
</dbReference>
<dbReference type="Proteomes" id="UP001054945">
    <property type="component" value="Unassembled WGS sequence"/>
</dbReference>
<organism evidence="1 2">
    <name type="scientific">Caerostris extrusa</name>
    <name type="common">Bark spider</name>
    <name type="synonym">Caerostris bankana</name>
    <dbReference type="NCBI Taxonomy" id="172846"/>
    <lineage>
        <taxon>Eukaryota</taxon>
        <taxon>Metazoa</taxon>
        <taxon>Ecdysozoa</taxon>
        <taxon>Arthropoda</taxon>
        <taxon>Chelicerata</taxon>
        <taxon>Arachnida</taxon>
        <taxon>Araneae</taxon>
        <taxon>Araneomorphae</taxon>
        <taxon>Entelegynae</taxon>
        <taxon>Araneoidea</taxon>
        <taxon>Araneidae</taxon>
        <taxon>Caerostris</taxon>
    </lineage>
</organism>
<sequence length="106" mass="12270">MSLQRNSKKALFETTYILLHTKPYFNSILAIFLKKVPPFAICPRHPRLFLWEKEEKKSLAERMVGSEENKAVVGRSLWAAISRQKDIDLRRATIEVLITFPLVVDA</sequence>
<evidence type="ECO:0000313" key="1">
    <source>
        <dbReference type="EMBL" id="GIY13420.1"/>
    </source>
</evidence>